<protein>
    <recommendedName>
        <fullName evidence="5">ADP-ribosylglycohydrolase</fullName>
    </recommendedName>
</protein>
<feature type="binding site" evidence="3">
    <location>
        <position position="296"/>
    </location>
    <ligand>
        <name>Mg(2+)</name>
        <dbReference type="ChEBI" id="CHEBI:18420"/>
        <label>1</label>
    </ligand>
</feature>
<dbReference type="AlphaFoldDB" id="K2AY08"/>
<reference evidence="4" key="1">
    <citation type="journal article" date="2012" name="Science">
        <title>Fermentation, hydrogen, and sulfur metabolism in multiple uncultivated bacterial phyla.</title>
        <authorList>
            <person name="Wrighton K.C."/>
            <person name="Thomas B.C."/>
            <person name="Sharon I."/>
            <person name="Miller C.S."/>
            <person name="Castelle C.J."/>
            <person name="VerBerkmoes N.C."/>
            <person name="Wilkins M.J."/>
            <person name="Hettich R.L."/>
            <person name="Lipton M.S."/>
            <person name="Williams K.H."/>
            <person name="Long P.E."/>
            <person name="Banfield J.F."/>
        </authorList>
    </citation>
    <scope>NUCLEOTIDE SEQUENCE [LARGE SCALE GENOMIC DNA]</scope>
</reference>
<feature type="binding site" evidence="3">
    <location>
        <position position="69"/>
    </location>
    <ligand>
        <name>Mg(2+)</name>
        <dbReference type="ChEBI" id="CHEBI:18420"/>
        <label>1</label>
    </ligand>
</feature>
<organism evidence="4">
    <name type="scientific">uncultured bacterium</name>
    <name type="common">gcode 4</name>
    <dbReference type="NCBI Taxonomy" id="1234023"/>
    <lineage>
        <taxon>Bacteria</taxon>
        <taxon>environmental samples</taxon>
    </lineage>
</organism>
<evidence type="ECO:0000313" key="4">
    <source>
        <dbReference type="EMBL" id="EKD66607.1"/>
    </source>
</evidence>
<comment type="similarity">
    <text evidence="1">Belongs to the ADP-ribosylglycohydrolase family.</text>
</comment>
<keyword evidence="2" id="KW-0378">Hydrolase</keyword>
<comment type="caution">
    <text evidence="4">The sequence shown here is derived from an EMBL/GenBank/DDBJ whole genome shotgun (WGS) entry which is preliminary data.</text>
</comment>
<evidence type="ECO:0000256" key="2">
    <source>
        <dbReference type="ARBA" id="ARBA00022801"/>
    </source>
</evidence>
<evidence type="ECO:0008006" key="5">
    <source>
        <dbReference type="Google" id="ProtNLM"/>
    </source>
</evidence>
<dbReference type="InterPro" id="IPR036705">
    <property type="entry name" value="Ribosyl_crysJ1_sf"/>
</dbReference>
<evidence type="ECO:0000256" key="1">
    <source>
        <dbReference type="ARBA" id="ARBA00010702"/>
    </source>
</evidence>
<feature type="binding site" evidence="3">
    <location>
        <position position="70"/>
    </location>
    <ligand>
        <name>Mg(2+)</name>
        <dbReference type="ChEBI" id="CHEBI:18420"/>
        <label>1</label>
    </ligand>
</feature>
<dbReference type="SUPFAM" id="SSF101478">
    <property type="entry name" value="ADP-ribosylglycohydrolase"/>
    <property type="match status" value="1"/>
</dbReference>
<feature type="binding site" evidence="3">
    <location>
        <position position="68"/>
    </location>
    <ligand>
        <name>Mg(2+)</name>
        <dbReference type="ChEBI" id="CHEBI:18420"/>
        <label>1</label>
    </ligand>
</feature>
<dbReference type="Gene3D" id="1.10.4080.10">
    <property type="entry name" value="ADP-ribosylation/Crystallin J1"/>
    <property type="match status" value="1"/>
</dbReference>
<gene>
    <name evidence="4" type="ORF">ACD_49C00029G0035</name>
</gene>
<comment type="cofactor">
    <cofactor evidence="3">
        <name>Mg(2+)</name>
        <dbReference type="ChEBI" id="CHEBI:18420"/>
    </cofactor>
    <text evidence="3">Binds 2 magnesium ions per subunit.</text>
</comment>
<dbReference type="Pfam" id="PF03747">
    <property type="entry name" value="ADP_ribosyl_GH"/>
    <property type="match status" value="1"/>
</dbReference>
<dbReference type="GO" id="GO:0046872">
    <property type="term" value="F:metal ion binding"/>
    <property type="evidence" value="ECO:0007669"/>
    <property type="project" value="UniProtKB-KW"/>
</dbReference>
<evidence type="ECO:0000256" key="3">
    <source>
        <dbReference type="PIRSR" id="PIRSR605502-1"/>
    </source>
</evidence>
<keyword evidence="3" id="KW-0479">Metal-binding</keyword>
<dbReference type="InterPro" id="IPR050792">
    <property type="entry name" value="ADP-ribosylglycohydrolase"/>
</dbReference>
<dbReference type="GO" id="GO:0016787">
    <property type="term" value="F:hydrolase activity"/>
    <property type="evidence" value="ECO:0007669"/>
    <property type="project" value="UniProtKB-KW"/>
</dbReference>
<sequence length="343" mass="41345">MNKLNLKDKFEAMIVGWAIWDSLWLAVEMMTNKEIKEKFGHIKDFKETRENIFFAKWWFKEAGSWYISDDTLLTLATLESLSESKKVNFESIWAQHIKYYDMFPYWFWRTTRNTVEALKNWTSYLDTWNPLWTGNWVMMKQSPLAMYYAISNISEKQMNKEITTYSCITHANKISVVSAIVHNKMLVNLLLSKWTLDKKKLIWELLEYALKYENQINNLESSWENISSKLRQIYDSIDESWEFKISDEEILDKFGRWDDKITKSCYIWVTLPIVYSIFLRNPSFKWFLDAINIGWDSDTYWAIIGNMIWAYSGKFYPEKYEKWVRDIEEIKTKINNFVKTFLK</sequence>
<feature type="binding site" evidence="3">
    <location>
        <position position="299"/>
    </location>
    <ligand>
        <name>Mg(2+)</name>
        <dbReference type="ChEBI" id="CHEBI:18420"/>
        <label>1</label>
    </ligand>
</feature>
<proteinExistence type="inferred from homology"/>
<keyword evidence="3" id="KW-0460">Magnesium</keyword>
<dbReference type="EMBL" id="AMFJ01021615">
    <property type="protein sequence ID" value="EKD66607.1"/>
    <property type="molecule type" value="Genomic_DNA"/>
</dbReference>
<accession>K2AY08</accession>
<dbReference type="PANTHER" id="PTHR16222:SF24">
    <property type="entry name" value="ADP-RIBOSYLHYDROLASE ARH3"/>
    <property type="match status" value="1"/>
</dbReference>
<dbReference type="PANTHER" id="PTHR16222">
    <property type="entry name" value="ADP-RIBOSYLGLYCOHYDROLASE"/>
    <property type="match status" value="1"/>
</dbReference>
<feature type="binding site" evidence="3">
    <location>
        <position position="298"/>
    </location>
    <ligand>
        <name>Mg(2+)</name>
        <dbReference type="ChEBI" id="CHEBI:18420"/>
        <label>1</label>
    </ligand>
</feature>
<name>K2AY08_9BACT</name>
<dbReference type="InterPro" id="IPR005502">
    <property type="entry name" value="Ribosyl_crysJ1"/>
</dbReference>